<dbReference type="CDD" id="cd02440">
    <property type="entry name" value="AdoMet_MTases"/>
    <property type="match status" value="1"/>
</dbReference>
<dbReference type="EMBL" id="UOEZ01000021">
    <property type="protein sequence ID" value="VAW35209.1"/>
    <property type="molecule type" value="Genomic_DNA"/>
</dbReference>
<feature type="domain" description="Methyltransferase" evidence="2">
    <location>
        <begin position="52"/>
        <end position="150"/>
    </location>
</feature>
<evidence type="ECO:0000259" key="2">
    <source>
        <dbReference type="Pfam" id="PF13649"/>
    </source>
</evidence>
<reference evidence="3" key="1">
    <citation type="submission" date="2018-06" db="EMBL/GenBank/DDBJ databases">
        <authorList>
            <person name="Zhirakovskaya E."/>
        </authorList>
    </citation>
    <scope>NUCLEOTIDE SEQUENCE</scope>
</reference>
<sequence>MSDFKETQWAKKDYTADYLEKVDAIIPLRPRLLELLGSFYRYFLGGGQTRSIVELGCGDGAFTEELLKTGIPTRATLIDGSEEMLSQARARLGDYKDIKFVCSSFQELTENNALPEGSDLIFSVLAIHHLNAKEKSELFDLVYSRLAPGGFFINIDDCIPPSALTEDWYLDRWKKEMTEKAAELGVDIDPQSYNDRHKDPEHHRGLDTLAGLCKKLEAAGFNNVECLFKDGIFTACGAQRPNDSAAPTL</sequence>
<proteinExistence type="predicted"/>
<evidence type="ECO:0000256" key="1">
    <source>
        <dbReference type="ARBA" id="ARBA00022679"/>
    </source>
</evidence>
<dbReference type="PANTHER" id="PTHR43861">
    <property type="entry name" value="TRANS-ACONITATE 2-METHYLTRANSFERASE-RELATED"/>
    <property type="match status" value="1"/>
</dbReference>
<accession>A0A3B0VEG2</accession>
<name>A0A3B0VEG2_9ZZZZ</name>
<protein>
    <recommendedName>
        <fullName evidence="2">Methyltransferase domain-containing protein</fullName>
    </recommendedName>
</protein>
<dbReference type="InterPro" id="IPR029063">
    <property type="entry name" value="SAM-dependent_MTases_sf"/>
</dbReference>
<dbReference type="GO" id="GO:0016740">
    <property type="term" value="F:transferase activity"/>
    <property type="evidence" value="ECO:0007669"/>
    <property type="project" value="UniProtKB-KW"/>
</dbReference>
<keyword evidence="1" id="KW-0808">Transferase</keyword>
<evidence type="ECO:0000313" key="3">
    <source>
        <dbReference type="EMBL" id="VAW35209.1"/>
    </source>
</evidence>
<dbReference type="InterPro" id="IPR041698">
    <property type="entry name" value="Methyltransf_25"/>
</dbReference>
<organism evidence="3">
    <name type="scientific">hydrothermal vent metagenome</name>
    <dbReference type="NCBI Taxonomy" id="652676"/>
    <lineage>
        <taxon>unclassified sequences</taxon>
        <taxon>metagenomes</taxon>
        <taxon>ecological metagenomes</taxon>
    </lineage>
</organism>
<dbReference type="SUPFAM" id="SSF53335">
    <property type="entry name" value="S-adenosyl-L-methionine-dependent methyltransferases"/>
    <property type="match status" value="1"/>
</dbReference>
<dbReference type="Pfam" id="PF13649">
    <property type="entry name" value="Methyltransf_25"/>
    <property type="match status" value="1"/>
</dbReference>
<gene>
    <name evidence="3" type="ORF">MNBD_DELTA02-139</name>
</gene>
<dbReference type="AlphaFoldDB" id="A0A3B0VEG2"/>
<dbReference type="Gene3D" id="3.40.50.150">
    <property type="entry name" value="Vaccinia Virus protein VP39"/>
    <property type="match status" value="1"/>
</dbReference>